<dbReference type="InterPro" id="IPR006879">
    <property type="entry name" value="YdjC-like"/>
</dbReference>
<dbReference type="CDD" id="cd10802">
    <property type="entry name" value="YdjC_TTHB029_like"/>
    <property type="match status" value="1"/>
</dbReference>
<evidence type="ECO:0000313" key="7">
    <source>
        <dbReference type="Proteomes" id="UP001493487"/>
    </source>
</evidence>
<keyword evidence="7" id="KW-1185">Reference proteome</keyword>
<evidence type="ECO:0000256" key="2">
    <source>
        <dbReference type="ARBA" id="ARBA00022723"/>
    </source>
</evidence>
<keyword evidence="3" id="KW-0378">Hydrolase</keyword>
<sequence>MNTAQRLGYGKEERLLIVNADDFGLCRSVNESIARLLSDNAICSTTIMMTCSWSADAVTFIKETLPDADIGVHWTLTSEWPEYKWGPLCRSRSLLSLTYADGWFPETTAEVERRADPEEVRYELLAQTEAALKAGLALTHADSHMGSLYGFHSGKDLLPIAFDICTRFGLPIRLPRRLMPVGGRMIPTELQERAKIRVRQADDRGIILPDYVIGPDYQLNFGDTYESVKAEGIDLIRNLLPGVTEWISHPSRLTDELRSFHGEPEKRGMEQRFWNDKDVMAALTEEQVRFIGWKDLQRLQSSLSV</sequence>
<organism evidence="6 7">
    <name type="scientific">Cohnella silvisoli</name>
    <dbReference type="NCBI Taxonomy" id="2873699"/>
    <lineage>
        <taxon>Bacteria</taxon>
        <taxon>Bacillati</taxon>
        <taxon>Bacillota</taxon>
        <taxon>Bacilli</taxon>
        <taxon>Bacillales</taxon>
        <taxon>Paenibacillaceae</taxon>
        <taxon>Cohnella</taxon>
    </lineage>
</organism>
<dbReference type="Proteomes" id="UP001493487">
    <property type="component" value="Unassembled WGS sequence"/>
</dbReference>
<keyword evidence="5" id="KW-0119">Carbohydrate metabolism</keyword>
<evidence type="ECO:0000256" key="3">
    <source>
        <dbReference type="ARBA" id="ARBA00022801"/>
    </source>
</evidence>
<gene>
    <name evidence="6" type="ORF">QJS35_05045</name>
</gene>
<dbReference type="EMBL" id="JASKHM010000002">
    <property type="protein sequence ID" value="MEQ4481759.1"/>
    <property type="molecule type" value="Genomic_DNA"/>
</dbReference>
<reference evidence="6 7" key="1">
    <citation type="journal article" date="2023" name="Genome Announc.">
        <title>Pan-Genome Analyses of the Genus Cohnella and Proposal of the Novel Species Cohnella silvisoli sp. nov., Isolated from Forest Soil.</title>
        <authorList>
            <person name="Wang C."/>
            <person name="Mao L."/>
            <person name="Bao G."/>
            <person name="Zhu H."/>
        </authorList>
    </citation>
    <scope>NUCLEOTIDE SEQUENCE [LARGE SCALE GENOMIC DNA]</scope>
    <source>
        <strain evidence="6 7">NL03-T5-1</strain>
    </source>
</reference>
<evidence type="ECO:0000313" key="6">
    <source>
        <dbReference type="EMBL" id="MEQ4481759.1"/>
    </source>
</evidence>
<dbReference type="Gene3D" id="3.20.20.370">
    <property type="entry name" value="Glycoside hydrolase/deacetylase"/>
    <property type="match status" value="1"/>
</dbReference>
<proteinExistence type="predicted"/>
<dbReference type="Pfam" id="PF04794">
    <property type="entry name" value="YdjC"/>
    <property type="match status" value="1"/>
</dbReference>
<dbReference type="RefSeq" id="WP_232183478.1">
    <property type="nucleotide sequence ID" value="NZ_JAIOAP010000002.1"/>
</dbReference>
<evidence type="ECO:0000256" key="1">
    <source>
        <dbReference type="ARBA" id="ARBA00001946"/>
    </source>
</evidence>
<comment type="cofactor">
    <cofactor evidence="1">
        <name>Mg(2+)</name>
        <dbReference type="ChEBI" id="CHEBI:18420"/>
    </cofactor>
</comment>
<dbReference type="InterPro" id="IPR011330">
    <property type="entry name" value="Glyco_hydro/deAcase_b/a-brl"/>
</dbReference>
<evidence type="ECO:0000256" key="5">
    <source>
        <dbReference type="ARBA" id="ARBA00023277"/>
    </source>
</evidence>
<comment type="caution">
    <text evidence="6">The sequence shown here is derived from an EMBL/GenBank/DDBJ whole genome shotgun (WGS) entry which is preliminary data.</text>
</comment>
<keyword evidence="4" id="KW-0460">Magnesium</keyword>
<name>A0ABV1KNU4_9BACL</name>
<dbReference type="PANTHER" id="PTHR31609:SF1">
    <property type="entry name" value="CARBOHYDRATE DEACETYLASE"/>
    <property type="match status" value="1"/>
</dbReference>
<protein>
    <submittedName>
        <fullName evidence="6">Polysaccharide deacetylase family protein</fullName>
    </submittedName>
</protein>
<accession>A0ABV1KNU4</accession>
<dbReference type="PANTHER" id="PTHR31609">
    <property type="entry name" value="YDJC DEACETYLASE FAMILY MEMBER"/>
    <property type="match status" value="1"/>
</dbReference>
<keyword evidence="2" id="KW-0479">Metal-binding</keyword>
<dbReference type="SUPFAM" id="SSF88713">
    <property type="entry name" value="Glycoside hydrolase/deacetylase"/>
    <property type="match status" value="1"/>
</dbReference>
<evidence type="ECO:0000256" key="4">
    <source>
        <dbReference type="ARBA" id="ARBA00022842"/>
    </source>
</evidence>